<sequence>MGFKRPFEDEKYHELPLKHSRQLGYTDKSTQFEEFSPRHALFQKPVATVNEGNLCKSQGGESSDGDMFEESNFVYPSHDMDDTFTWVTNGCGGRDATHSPHSGKFFELDVPPRVFAPVENFYSFLLDQPARKQVPIGPGFQAEIPEWEGRQTGCIEPTGTTVQSHNIECAYGEKFFGTCVVPMPALNTFAHMDDIVGKGRKFCICRDRGSVRCVGQHIQEAREELVKAFGSERFKDLGLCDMGEAVAWNWSDEDAQLFHEVVYSNPVISGRNFWKHLEAAFCSRTQKEIVSFYFNVFILRRRAIQNRTYILDIDSDDDEWHGCYGGSSGARNAEEDEEYSAIESPLHQGTEKVYPLHHEEGEENSSNSCNDEDDDDYVDTRESGTGLYDEQKMNSTVEYMDRVSGNNGERLNVEDDSCTSFELAHDAVNCAKNDETVTGEDQKKVESIDDPMGTKVGNVMKCTNVSTNGRNLEPTQSIMEEIFGHGSWARNK</sequence>
<dbReference type="PANTHER" id="PTHR46872">
    <property type="entry name" value="DNA BINDING PROTEIN"/>
    <property type="match status" value="1"/>
</dbReference>
<keyword evidence="3" id="KW-1185">Reference proteome</keyword>
<evidence type="ECO:0000256" key="1">
    <source>
        <dbReference type="SAM" id="MobiDB-lite"/>
    </source>
</evidence>
<dbReference type="eggNOG" id="ENOG502QSPI">
    <property type="taxonomic scope" value="Eukaryota"/>
</dbReference>
<dbReference type="STRING" id="81985.R0GWB1"/>
<evidence type="ECO:0000313" key="3">
    <source>
        <dbReference type="Proteomes" id="UP000029121"/>
    </source>
</evidence>
<feature type="region of interest" description="Disordered" evidence="1">
    <location>
        <begin position="326"/>
        <end position="383"/>
    </location>
</feature>
<accession>R0GWB1</accession>
<reference evidence="2" key="2">
    <citation type="journal article" date="2013" name="Nat. Genet.">
        <title>Genome sequencing of Capsella rubella.</title>
        <authorList>
            <person name="Schmutz J."/>
            <person name="Prochnik S."/>
            <person name="Nordborg M."/>
            <person name="Weigel D."/>
            <person name="Rokhsar D."/>
            <person name="Wright S."/>
        </authorList>
    </citation>
    <scope>NUCLEOTIDE SEQUENCE</scope>
</reference>
<dbReference type="Proteomes" id="UP000029121">
    <property type="component" value="Unassembled WGS sequence"/>
</dbReference>
<dbReference type="EMBL" id="KB870805">
    <property type="protein sequence ID" value="EOA40241.1"/>
    <property type="molecule type" value="Genomic_DNA"/>
</dbReference>
<gene>
    <name evidence="2" type="ORF">CARUB_v10008961mg</name>
</gene>
<dbReference type="OrthoDB" id="1908944at2759"/>
<proteinExistence type="predicted"/>
<reference evidence="3" key="1">
    <citation type="journal article" date="2013" name="Nat. Genet.">
        <title>The Capsella rubella genome and the genomic consequences of rapid mating system evolution.</title>
        <authorList>
            <person name="Slotte T."/>
            <person name="Hazzouri K.M."/>
            <person name="Agren J.A."/>
            <person name="Koenig D."/>
            <person name="Maumus F."/>
            <person name="Guo Y.L."/>
            <person name="Steige K."/>
            <person name="Platts A.E."/>
            <person name="Escobar J.S."/>
            <person name="Newman L.K."/>
            <person name="Wang W."/>
            <person name="Mandakova T."/>
            <person name="Vello E."/>
            <person name="Smith L.M."/>
            <person name="Henz S.R."/>
            <person name="Steffen J."/>
            <person name="Takuno S."/>
            <person name="Brandvain Y."/>
            <person name="Coop G."/>
            <person name="Andolfatto P."/>
            <person name="Hu T.T."/>
            <person name="Blanchette M."/>
            <person name="Clark R.M."/>
            <person name="Quesneville H."/>
            <person name="Nordborg M."/>
            <person name="Gaut B.S."/>
            <person name="Lysak M.A."/>
            <person name="Jenkins J."/>
            <person name="Grimwood J."/>
            <person name="Chapman J."/>
            <person name="Prochnik S."/>
            <person name="Shu S."/>
            <person name="Rokhsar D."/>
            <person name="Schmutz J."/>
            <person name="Weigel D."/>
            <person name="Wright S.I."/>
        </authorList>
    </citation>
    <scope>NUCLEOTIDE SEQUENCE [LARGE SCALE GENOMIC DNA]</scope>
    <source>
        <strain evidence="3">cv. Monte Gargano</strain>
    </source>
</reference>
<organism evidence="2 3">
    <name type="scientific">Capsella rubella</name>
    <dbReference type="NCBI Taxonomy" id="81985"/>
    <lineage>
        <taxon>Eukaryota</taxon>
        <taxon>Viridiplantae</taxon>
        <taxon>Streptophyta</taxon>
        <taxon>Embryophyta</taxon>
        <taxon>Tracheophyta</taxon>
        <taxon>Spermatophyta</taxon>
        <taxon>Magnoliopsida</taxon>
        <taxon>eudicotyledons</taxon>
        <taxon>Gunneridae</taxon>
        <taxon>Pentapetalae</taxon>
        <taxon>rosids</taxon>
        <taxon>malvids</taxon>
        <taxon>Brassicales</taxon>
        <taxon>Brassicaceae</taxon>
        <taxon>Camelineae</taxon>
        <taxon>Capsella</taxon>
    </lineage>
</organism>
<protein>
    <recommendedName>
        <fullName evidence="4">ELM2 domain-containing protein</fullName>
    </recommendedName>
</protein>
<dbReference type="AlphaFoldDB" id="R0GWB1"/>
<dbReference type="KEGG" id="crb:17898621"/>
<dbReference type="PANTHER" id="PTHR46872:SF5">
    <property type="entry name" value="MYB-LIKE DOMAIN-CONTAINING PROTEIN"/>
    <property type="match status" value="1"/>
</dbReference>
<dbReference type="EMBL" id="KB870805">
    <property type="protein sequence ID" value="EOA40242.1"/>
    <property type="molecule type" value="Genomic_DNA"/>
</dbReference>
<name>R0GWB1_9BRAS</name>
<evidence type="ECO:0008006" key="4">
    <source>
        <dbReference type="Google" id="ProtNLM"/>
    </source>
</evidence>
<evidence type="ECO:0000313" key="2">
    <source>
        <dbReference type="EMBL" id="EOA40242.1"/>
    </source>
</evidence>